<gene>
    <name evidence="13" type="ORF">FEV53_00650</name>
</gene>
<dbReference type="SMART" id="SM00861">
    <property type="entry name" value="Transket_pyr"/>
    <property type="match status" value="1"/>
</dbReference>
<dbReference type="GO" id="GO:0045252">
    <property type="term" value="C:oxoglutarate dehydrogenase complex"/>
    <property type="evidence" value="ECO:0007669"/>
    <property type="project" value="TreeGrafter"/>
</dbReference>
<dbReference type="Proteomes" id="UP000318590">
    <property type="component" value="Unassembled WGS sequence"/>
</dbReference>
<dbReference type="InterPro" id="IPR042179">
    <property type="entry name" value="KGD_C_sf"/>
</dbReference>
<reference evidence="13 14" key="1">
    <citation type="submission" date="2019-06" db="EMBL/GenBank/DDBJ databases">
        <title>Paenimaribius caenipelagi gen. nov., sp. nov., isolated from a tidal flat.</title>
        <authorList>
            <person name="Yoon J.-H."/>
        </authorList>
    </citation>
    <scope>NUCLEOTIDE SEQUENCE [LARGE SCALE GENOMIC DNA]</scope>
    <source>
        <strain evidence="13 14">JBTF-M29</strain>
    </source>
</reference>
<dbReference type="EC" id="1.2.4.2" evidence="5"/>
<dbReference type="AlphaFoldDB" id="A0A547QB01"/>
<dbReference type="CDD" id="cd02016">
    <property type="entry name" value="TPP_E1_OGDC_like"/>
    <property type="match status" value="1"/>
</dbReference>
<evidence type="ECO:0000259" key="12">
    <source>
        <dbReference type="SMART" id="SM00861"/>
    </source>
</evidence>
<dbReference type="Gene3D" id="3.40.50.11610">
    <property type="entry name" value="Multifunctional 2-oxoglutarate metabolism enzyme, C-terminal domain"/>
    <property type="match status" value="1"/>
</dbReference>
<dbReference type="NCBIfam" id="TIGR00239">
    <property type="entry name" value="2oxo_dh_E1"/>
    <property type="match status" value="1"/>
</dbReference>
<comment type="subunit">
    <text evidence="4">Homodimer. Part of the 2-oxoglutarate dehydrogenase (OGDH) complex composed of E1 (2-oxoglutarate dehydrogenase), E2 (dihydrolipoamide succinyltransferase) and E3 (dihydrolipoamide dehydrogenase); the complex contains multiple copies of the three enzymatic components (E1, E2 and E3).</text>
</comment>
<evidence type="ECO:0000256" key="7">
    <source>
        <dbReference type="ARBA" id="ARBA00023002"/>
    </source>
</evidence>
<feature type="domain" description="Transketolase-like pyrimidine-binding" evidence="12">
    <location>
        <begin position="633"/>
        <end position="826"/>
    </location>
</feature>
<comment type="caution">
    <text evidence="13">The sequence shown here is derived from an EMBL/GenBank/DDBJ whole genome shotgun (WGS) entry which is preliminary data.</text>
</comment>
<accession>A0A547QB01</accession>
<dbReference type="GO" id="GO:0006099">
    <property type="term" value="P:tricarboxylic acid cycle"/>
    <property type="evidence" value="ECO:0007669"/>
    <property type="project" value="TreeGrafter"/>
</dbReference>
<feature type="region of interest" description="Disordered" evidence="11">
    <location>
        <begin position="56"/>
        <end position="95"/>
    </location>
</feature>
<evidence type="ECO:0000256" key="6">
    <source>
        <dbReference type="ARBA" id="ARBA00013321"/>
    </source>
</evidence>
<dbReference type="NCBIfam" id="NF006914">
    <property type="entry name" value="PRK09404.1"/>
    <property type="match status" value="1"/>
</dbReference>
<dbReference type="Gene3D" id="3.40.50.970">
    <property type="match status" value="1"/>
</dbReference>
<dbReference type="Gene3D" id="1.10.287.1150">
    <property type="entry name" value="TPP helical domain"/>
    <property type="match status" value="1"/>
</dbReference>
<dbReference type="NCBIfam" id="NF008907">
    <property type="entry name" value="PRK12270.1"/>
    <property type="match status" value="1"/>
</dbReference>
<evidence type="ECO:0000256" key="8">
    <source>
        <dbReference type="ARBA" id="ARBA00023052"/>
    </source>
</evidence>
<dbReference type="InterPro" id="IPR029061">
    <property type="entry name" value="THDP-binding"/>
</dbReference>
<dbReference type="GO" id="GO:0004591">
    <property type="term" value="F:oxoglutarate dehydrogenase (succinyl-transferring) activity"/>
    <property type="evidence" value="ECO:0007669"/>
    <property type="project" value="UniProtKB-EC"/>
</dbReference>
<evidence type="ECO:0000256" key="3">
    <source>
        <dbReference type="ARBA" id="ARBA00006936"/>
    </source>
</evidence>
<dbReference type="InterPro" id="IPR031717">
    <property type="entry name" value="ODO-1/KGD_C"/>
</dbReference>
<evidence type="ECO:0000256" key="5">
    <source>
        <dbReference type="ARBA" id="ARBA00012280"/>
    </source>
</evidence>
<dbReference type="RefSeq" id="WP_142832882.1">
    <property type="nucleotide sequence ID" value="NZ_VFSV01000001.1"/>
</dbReference>
<dbReference type="Pfam" id="PF16870">
    <property type="entry name" value="OxoGdeHyase_C"/>
    <property type="match status" value="1"/>
</dbReference>
<dbReference type="Gene3D" id="3.40.50.12470">
    <property type="match status" value="1"/>
</dbReference>
<evidence type="ECO:0000313" key="13">
    <source>
        <dbReference type="EMBL" id="TRD23559.1"/>
    </source>
</evidence>
<dbReference type="InterPro" id="IPR005475">
    <property type="entry name" value="Transketolase-like_Pyr-bd"/>
</dbReference>
<evidence type="ECO:0000256" key="11">
    <source>
        <dbReference type="SAM" id="MobiDB-lite"/>
    </source>
</evidence>
<dbReference type="GO" id="GO:0030976">
    <property type="term" value="F:thiamine pyrophosphate binding"/>
    <property type="evidence" value="ECO:0007669"/>
    <property type="project" value="InterPro"/>
</dbReference>
<sequence length="988" mass="111153">MTEHSSNDQFHASSFMQGHNAAYLEQLQARYAEDPSSVDQSWQEFFRQLDTDAEAARAEAAGPSWARNDWPPQPSDELTSALDGQWPAPAAEKDPKALAKKLEVKAAETGAAPDQNQIRAAVTDSLRALMLIRAYRIRGHLIADLDPLGLRETNHHPELDYRSYGFTEADMDKKIFIDIVLGLEVATLRQILEIVKRTYCGTFALQYMHISDPEQAGWLKERIEGYGKEVTFTEMGRRAILNKLVEAEGFEKFLHVKYMGTKRFGLDGGEALIPAMEQIIKRGGALGVREIVVGMPHRGRLSVLANVMGKPYRAIFNEFQGGSFKPDDVEGSGDVKYHLGASSDREFDGNTVHLSLTANPSHLEAVNPVVLGKCRAKQDQLGDADRDEVLPILLHGDAAFAGQGVVAECFQLSGIRGHRTGGTIHIVVNNQIGFTTAPHFSRTSPYPTDIALMVEAPIFHVNADDPEAVVHAAKVATEFRQKFRKDVVIDMICYRRFGHNEGDEPMFTNPKMYKRIKQQKTTLTLYTERLVRDGLIPEGEIEDMKSGFQNHLSEEFEAGKKYRPNKADWLDGRWSHLARDGEEYQRGQTAISKDRFEEVGRALTTVPGDFNLHKTVGRLLDAKKKMFETGEGFDWATAEALAFGSLLSEGYPVRLAGQDSGRGTFSQRHSALIDQESEDRYFPLNHIHEDQANYEVIDSMLSEYAVLGFEYGYSLAEPNALTLWEAQFGDFANGAQIMFDQFISSGESKWLRMSGLVCLLPHGYEGQGPEHSSARLERYLQMCGQDNWIVANCTTPANYFHILRRQLHRSFRKPLILMTPKSLLRHKMAISRKEEFTEGSSFHRVLWDDAQYGNSELQLKPDAEIKRVVMCSGKVYYDLLEKRDAEGLDDTYILRLEQFYPFPAMSLVAELERFKGAEIVWCQEEPKNQGAWFFVEPNIEWVLTRIKAKHSRPVYAGRPAMASPATGLASQHKQQQEALVNAALGIEG</sequence>
<name>A0A547QB01_9RHOB</name>
<dbReference type="InterPro" id="IPR001017">
    <property type="entry name" value="DH_E1"/>
</dbReference>
<evidence type="ECO:0000256" key="2">
    <source>
        <dbReference type="ARBA" id="ARBA00003906"/>
    </source>
</evidence>
<keyword evidence="14" id="KW-1185">Reference proteome</keyword>
<dbReference type="OrthoDB" id="9759785at2"/>
<organism evidence="13 14">
    <name type="scientific">Palleronia caenipelagi</name>
    <dbReference type="NCBI Taxonomy" id="2489174"/>
    <lineage>
        <taxon>Bacteria</taxon>
        <taxon>Pseudomonadati</taxon>
        <taxon>Pseudomonadota</taxon>
        <taxon>Alphaproteobacteria</taxon>
        <taxon>Rhodobacterales</taxon>
        <taxon>Roseobacteraceae</taxon>
        <taxon>Palleronia</taxon>
    </lineage>
</organism>
<evidence type="ECO:0000256" key="1">
    <source>
        <dbReference type="ARBA" id="ARBA00001964"/>
    </source>
</evidence>
<dbReference type="Pfam" id="PF16078">
    <property type="entry name" value="2-oxogl_dehyd_N"/>
    <property type="match status" value="1"/>
</dbReference>
<dbReference type="PANTHER" id="PTHR23152:SF4">
    <property type="entry name" value="2-OXOADIPATE DEHYDROGENASE COMPLEX COMPONENT E1"/>
    <property type="match status" value="1"/>
</dbReference>
<evidence type="ECO:0000313" key="14">
    <source>
        <dbReference type="Proteomes" id="UP000318590"/>
    </source>
</evidence>
<dbReference type="PANTHER" id="PTHR23152">
    <property type="entry name" value="2-OXOGLUTARATE DEHYDROGENASE"/>
    <property type="match status" value="1"/>
</dbReference>
<protein>
    <recommendedName>
        <fullName evidence="6">2-oxoglutarate dehydrogenase E1 component</fullName>
        <ecNumber evidence="5">1.2.4.2</ecNumber>
    </recommendedName>
    <alternativeName>
        <fullName evidence="10">Alpha-ketoglutarate dehydrogenase</fullName>
    </alternativeName>
</protein>
<keyword evidence="8" id="KW-0786">Thiamine pyrophosphate</keyword>
<dbReference type="FunFam" id="3.40.50.12470:FF:000003">
    <property type="entry name" value="2-oxoglutarate dehydrogenase E1 component"/>
    <property type="match status" value="1"/>
</dbReference>
<dbReference type="GO" id="GO:0006096">
    <property type="term" value="P:glycolytic process"/>
    <property type="evidence" value="ECO:0007669"/>
    <property type="project" value="UniProtKB-KW"/>
</dbReference>
<comment type="cofactor">
    <cofactor evidence="1">
        <name>thiamine diphosphate</name>
        <dbReference type="ChEBI" id="CHEBI:58937"/>
    </cofactor>
</comment>
<keyword evidence="9" id="KW-0324">Glycolysis</keyword>
<dbReference type="EMBL" id="VFSV01000001">
    <property type="protein sequence ID" value="TRD23559.1"/>
    <property type="molecule type" value="Genomic_DNA"/>
</dbReference>
<dbReference type="Pfam" id="PF00676">
    <property type="entry name" value="E1_dh"/>
    <property type="match status" value="1"/>
</dbReference>
<dbReference type="GO" id="GO:0005829">
    <property type="term" value="C:cytosol"/>
    <property type="evidence" value="ECO:0007669"/>
    <property type="project" value="TreeGrafter"/>
</dbReference>
<dbReference type="InterPro" id="IPR032106">
    <property type="entry name" value="2-oxogl_dehyd_N"/>
</dbReference>
<dbReference type="InterPro" id="IPR011603">
    <property type="entry name" value="2oxoglutarate_DH_E1"/>
</dbReference>
<proteinExistence type="inferred from homology"/>
<comment type="similarity">
    <text evidence="3">Belongs to the alpha-ketoglutarate dehydrogenase family.</text>
</comment>
<evidence type="ECO:0000256" key="4">
    <source>
        <dbReference type="ARBA" id="ARBA00011301"/>
    </source>
</evidence>
<evidence type="ECO:0000256" key="9">
    <source>
        <dbReference type="ARBA" id="ARBA00023152"/>
    </source>
</evidence>
<evidence type="ECO:0000256" key="10">
    <source>
        <dbReference type="ARBA" id="ARBA00030680"/>
    </source>
</evidence>
<keyword evidence="7 13" id="KW-0560">Oxidoreductase</keyword>
<comment type="function">
    <text evidence="2">E1 component of the 2-oxoglutarate dehydrogenase (OGDH) complex which catalyzes the decarboxylation of 2-oxoglutarate, the first step in the conversion of 2-oxoglutarate to succinyl-CoA and CO(2).</text>
</comment>
<dbReference type="SUPFAM" id="SSF52518">
    <property type="entry name" value="Thiamin diphosphate-binding fold (THDP-binding)"/>
    <property type="match status" value="2"/>
</dbReference>
<dbReference type="PIRSF" id="PIRSF000157">
    <property type="entry name" value="Oxoglu_dh_E1"/>
    <property type="match status" value="1"/>
</dbReference>
<dbReference type="Pfam" id="PF02779">
    <property type="entry name" value="Transket_pyr"/>
    <property type="match status" value="1"/>
</dbReference>